<dbReference type="EC" id="2.7.2.3" evidence="4 10"/>
<accession>A0A0G0IUJ9</accession>
<dbReference type="Proteomes" id="UP000034849">
    <property type="component" value="Unassembled WGS sequence"/>
</dbReference>
<feature type="binding site" evidence="11">
    <location>
        <position position="37"/>
    </location>
    <ligand>
        <name>(2R)-3-phosphoglycerate</name>
        <dbReference type="ChEBI" id="CHEBI:58272"/>
    </ligand>
</feature>
<evidence type="ECO:0000256" key="13">
    <source>
        <dbReference type="RuleBase" id="RU000532"/>
    </source>
</evidence>
<comment type="subunit">
    <text evidence="10">Monomer.</text>
</comment>
<comment type="subcellular location">
    <subcellularLocation>
        <location evidence="10">Cytoplasm</location>
    </subcellularLocation>
</comment>
<comment type="similarity">
    <text evidence="3 10 13">Belongs to the phosphoglycerate kinase family.</text>
</comment>
<dbReference type="InterPro" id="IPR001576">
    <property type="entry name" value="Phosphoglycerate_kinase"/>
</dbReference>
<name>A0A0G0IUJ9_9BACT</name>
<evidence type="ECO:0000256" key="6">
    <source>
        <dbReference type="ARBA" id="ARBA00022679"/>
    </source>
</evidence>
<dbReference type="GO" id="GO:0043531">
    <property type="term" value="F:ADP binding"/>
    <property type="evidence" value="ECO:0007669"/>
    <property type="project" value="TreeGrafter"/>
</dbReference>
<feature type="binding site" evidence="10">
    <location>
        <position position="136"/>
    </location>
    <ligand>
        <name>substrate</name>
    </ligand>
</feature>
<dbReference type="GO" id="GO:0005524">
    <property type="term" value="F:ATP binding"/>
    <property type="evidence" value="ECO:0007669"/>
    <property type="project" value="UniProtKB-KW"/>
</dbReference>
<feature type="binding site" evidence="10 12">
    <location>
        <position position="338"/>
    </location>
    <ligand>
        <name>ATP</name>
        <dbReference type="ChEBI" id="CHEBI:30616"/>
    </ligand>
</feature>
<organism evidence="14 15">
    <name type="scientific">Candidatus Magasanikbacteria bacterium GW2011_GWC2_37_14</name>
    <dbReference type="NCBI Taxonomy" id="1619046"/>
    <lineage>
        <taxon>Bacteria</taxon>
        <taxon>Candidatus Magasanikiibacteriota</taxon>
    </lineage>
</organism>
<dbReference type="UniPathway" id="UPA00109">
    <property type="reaction ID" value="UER00185"/>
</dbReference>
<comment type="catalytic activity">
    <reaction evidence="1 10 13">
        <text>(2R)-3-phosphoglycerate + ATP = (2R)-3-phospho-glyceroyl phosphate + ADP</text>
        <dbReference type="Rhea" id="RHEA:14801"/>
        <dbReference type="ChEBI" id="CHEBI:30616"/>
        <dbReference type="ChEBI" id="CHEBI:57604"/>
        <dbReference type="ChEBI" id="CHEBI:58272"/>
        <dbReference type="ChEBI" id="CHEBI:456216"/>
        <dbReference type="EC" id="2.7.2.3"/>
    </reaction>
</comment>
<feature type="binding site" evidence="10">
    <location>
        <position position="169"/>
    </location>
    <ligand>
        <name>substrate</name>
    </ligand>
</feature>
<protein>
    <recommendedName>
        <fullName evidence="5 10">Phosphoglycerate kinase</fullName>
        <ecNumber evidence="4 10">2.7.2.3</ecNumber>
    </recommendedName>
</protein>
<feature type="binding site" evidence="10 12">
    <location>
        <position position="219"/>
    </location>
    <ligand>
        <name>ATP</name>
        <dbReference type="ChEBI" id="CHEBI:30616"/>
    </ligand>
</feature>
<evidence type="ECO:0000313" key="14">
    <source>
        <dbReference type="EMBL" id="KKQ27839.1"/>
    </source>
</evidence>
<dbReference type="EMBL" id="LBSX01000005">
    <property type="protein sequence ID" value="KKQ27839.1"/>
    <property type="molecule type" value="Genomic_DNA"/>
</dbReference>
<dbReference type="PANTHER" id="PTHR11406:SF23">
    <property type="entry name" value="PHOSPHOGLYCERATE KINASE 1, CHLOROPLASTIC-RELATED"/>
    <property type="match status" value="1"/>
</dbReference>
<dbReference type="GO" id="GO:0004618">
    <property type="term" value="F:phosphoglycerate kinase activity"/>
    <property type="evidence" value="ECO:0007669"/>
    <property type="project" value="UniProtKB-UniRule"/>
</dbReference>
<sequence length="410" mass="45269">MKLRTLKQIKNLKNKRVLVRVDFNVPVNNGKILDDERIKLSVPTIEYLLKKKAKVILLTHLGRPAGYNGKGKSGYDKKFALTSVVKKASELLNKEIKFVEDIKIGRAKDQELYFANAEKEIAKMKDGEIVMLENMRFFPEEAKEITKLSKKIAKLGDIFVLDGFAVAHREAASVSGVAKYLPSFAGFLLEKEIINLNKVTEKPKSPFVVVLGGAKVETKAPVLKNLLPKADYVLIGGGVFNTYLKAVGYKLGGSLVDNDYLKDSLKYCKTMKVIKPIDVVVGTEDGKHYEVLKVNSKLEIKNSKLAILDIGPATIRLYAEYIKKAKTLVWNGAMGYFEKRVYSTGTLSVARLVASRARGRAFGVIGGGETLEAMERVKMTEFVDLVSTGGGAMLEYLAGKKLPGIRALIS</sequence>
<evidence type="ECO:0000313" key="15">
    <source>
        <dbReference type="Proteomes" id="UP000034849"/>
    </source>
</evidence>
<dbReference type="PIRSF" id="PIRSF000724">
    <property type="entry name" value="Pgk"/>
    <property type="match status" value="1"/>
</dbReference>
<dbReference type="AlphaFoldDB" id="A0A0G0IUJ9"/>
<evidence type="ECO:0000256" key="7">
    <source>
        <dbReference type="ARBA" id="ARBA00022741"/>
    </source>
</evidence>
<dbReference type="GO" id="GO:0006094">
    <property type="term" value="P:gluconeogenesis"/>
    <property type="evidence" value="ECO:0007669"/>
    <property type="project" value="TreeGrafter"/>
</dbReference>
<dbReference type="GO" id="GO:0005829">
    <property type="term" value="C:cytosol"/>
    <property type="evidence" value="ECO:0007669"/>
    <property type="project" value="TreeGrafter"/>
</dbReference>
<dbReference type="InterPro" id="IPR015911">
    <property type="entry name" value="Phosphoglycerate_kinase_CS"/>
</dbReference>
<dbReference type="Pfam" id="PF00162">
    <property type="entry name" value="PGK"/>
    <property type="match status" value="1"/>
</dbReference>
<keyword evidence="6 10" id="KW-0808">Transferase</keyword>
<evidence type="ECO:0000256" key="1">
    <source>
        <dbReference type="ARBA" id="ARBA00000642"/>
    </source>
</evidence>
<keyword evidence="7 10" id="KW-0547">Nucleotide-binding</keyword>
<gene>
    <name evidence="10" type="primary">pgk</name>
    <name evidence="14" type="ORF">US42_C0005G0064</name>
</gene>
<evidence type="ECO:0000256" key="9">
    <source>
        <dbReference type="ARBA" id="ARBA00022840"/>
    </source>
</evidence>
<feature type="binding site" evidence="10">
    <location>
        <position position="37"/>
    </location>
    <ligand>
        <name>substrate</name>
    </ligand>
</feature>
<keyword evidence="8 10" id="KW-0418">Kinase</keyword>
<dbReference type="InterPro" id="IPR015824">
    <property type="entry name" value="Phosphoglycerate_kinase_N"/>
</dbReference>
<evidence type="ECO:0000256" key="10">
    <source>
        <dbReference type="HAMAP-Rule" id="MF_00145"/>
    </source>
</evidence>
<dbReference type="FunFam" id="3.40.50.1260:FF:000006">
    <property type="entry name" value="Phosphoglycerate kinase"/>
    <property type="match status" value="1"/>
</dbReference>
<dbReference type="PANTHER" id="PTHR11406">
    <property type="entry name" value="PHOSPHOGLYCERATE KINASE"/>
    <property type="match status" value="1"/>
</dbReference>
<keyword evidence="9 10" id="KW-0067">ATP-binding</keyword>
<dbReference type="STRING" id="1619046.US42_C0005G0064"/>
<feature type="binding site" evidence="11">
    <location>
        <position position="136"/>
    </location>
    <ligand>
        <name>(2R)-3-phosphoglycerate</name>
        <dbReference type="ChEBI" id="CHEBI:58272"/>
    </ligand>
</feature>
<dbReference type="Gene3D" id="3.40.50.1260">
    <property type="entry name" value="Phosphoglycerate kinase, N-terminal domain"/>
    <property type="match status" value="2"/>
</dbReference>
<proteinExistence type="inferred from homology"/>
<feature type="binding site" evidence="11">
    <location>
        <position position="169"/>
    </location>
    <ligand>
        <name>(2R)-3-phosphoglycerate</name>
        <dbReference type="ChEBI" id="CHEBI:58272"/>
    </ligand>
</feature>
<dbReference type="HAMAP" id="MF_00145">
    <property type="entry name" value="Phosphoglyc_kinase"/>
    <property type="match status" value="1"/>
</dbReference>
<dbReference type="PRINTS" id="PR00477">
    <property type="entry name" value="PHGLYCKINASE"/>
</dbReference>
<keyword evidence="10" id="KW-0963">Cytoplasm</keyword>
<feature type="binding site" evidence="10">
    <location>
        <begin position="367"/>
        <end position="370"/>
    </location>
    <ligand>
        <name>ATP</name>
        <dbReference type="ChEBI" id="CHEBI:30616"/>
    </ligand>
</feature>
<comment type="caution">
    <text evidence="10">Lacks conserved residue(s) required for the propagation of feature annotation.</text>
</comment>
<evidence type="ECO:0000256" key="3">
    <source>
        <dbReference type="ARBA" id="ARBA00008982"/>
    </source>
</evidence>
<dbReference type="GO" id="GO:0006096">
    <property type="term" value="P:glycolytic process"/>
    <property type="evidence" value="ECO:0007669"/>
    <property type="project" value="UniProtKB-UniRule"/>
</dbReference>
<evidence type="ECO:0000256" key="2">
    <source>
        <dbReference type="ARBA" id="ARBA00004838"/>
    </source>
</evidence>
<dbReference type="SUPFAM" id="SSF53748">
    <property type="entry name" value="Phosphoglycerate kinase"/>
    <property type="match status" value="1"/>
</dbReference>
<feature type="binding site" evidence="10 11">
    <location>
        <begin position="60"/>
        <end position="63"/>
    </location>
    <ligand>
        <name>substrate</name>
    </ligand>
</feature>
<comment type="caution">
    <text evidence="14">The sequence shown here is derived from an EMBL/GenBank/DDBJ whole genome shotgun (WGS) entry which is preliminary data.</text>
</comment>
<dbReference type="PROSITE" id="PS00111">
    <property type="entry name" value="PGLYCERATE_KINASE"/>
    <property type="match status" value="1"/>
</dbReference>
<keyword evidence="10" id="KW-0324">Glycolysis</keyword>
<evidence type="ECO:0000256" key="11">
    <source>
        <dbReference type="PIRSR" id="PIRSR000724-1"/>
    </source>
</evidence>
<reference evidence="14 15" key="1">
    <citation type="journal article" date="2015" name="Nature">
        <title>rRNA introns, odd ribosomes, and small enigmatic genomes across a large radiation of phyla.</title>
        <authorList>
            <person name="Brown C.T."/>
            <person name="Hug L.A."/>
            <person name="Thomas B.C."/>
            <person name="Sharon I."/>
            <person name="Castelle C.J."/>
            <person name="Singh A."/>
            <person name="Wilkins M.J."/>
            <person name="Williams K.H."/>
            <person name="Banfield J.F."/>
        </authorList>
    </citation>
    <scope>NUCLEOTIDE SEQUENCE [LARGE SCALE GENOMIC DNA]</scope>
</reference>
<evidence type="ECO:0000256" key="5">
    <source>
        <dbReference type="ARBA" id="ARBA00016471"/>
    </source>
</evidence>
<feature type="binding site" evidence="10 11">
    <location>
        <begin position="22"/>
        <end position="24"/>
    </location>
    <ligand>
        <name>substrate</name>
    </ligand>
</feature>
<evidence type="ECO:0000256" key="12">
    <source>
        <dbReference type="PIRSR" id="PIRSR000724-2"/>
    </source>
</evidence>
<dbReference type="InterPro" id="IPR036043">
    <property type="entry name" value="Phosphoglycerate_kinase_sf"/>
</dbReference>
<evidence type="ECO:0000256" key="8">
    <source>
        <dbReference type="ARBA" id="ARBA00022777"/>
    </source>
</evidence>
<evidence type="ECO:0000256" key="4">
    <source>
        <dbReference type="ARBA" id="ARBA00013061"/>
    </source>
</evidence>
<comment type="pathway">
    <text evidence="2 10">Carbohydrate degradation; glycolysis; pyruvate from D-glyceraldehyde 3-phosphate: step 2/5.</text>
</comment>
<dbReference type="PATRIC" id="fig|1619046.3.peg.393"/>